<evidence type="ECO:0000313" key="3">
    <source>
        <dbReference type="Proteomes" id="UP001059192"/>
    </source>
</evidence>
<dbReference type="InterPro" id="IPR024654">
    <property type="entry name" value="Calcineurin-like_PHP_lpxH"/>
</dbReference>
<evidence type="ECO:0000259" key="1">
    <source>
        <dbReference type="Pfam" id="PF12850"/>
    </source>
</evidence>
<protein>
    <submittedName>
        <fullName evidence="2">Metallophosphoesterase</fullName>
    </submittedName>
</protein>
<proteinExistence type="predicted"/>
<dbReference type="InterPro" id="IPR029052">
    <property type="entry name" value="Metallo-depent_PP-like"/>
</dbReference>
<feature type="domain" description="Calcineurin-like phosphoesterase" evidence="1">
    <location>
        <begin position="32"/>
        <end position="158"/>
    </location>
</feature>
<accession>A0A9E7QCK7</accession>
<dbReference type="SUPFAM" id="SSF56300">
    <property type="entry name" value="Metallo-dependent phosphatases"/>
    <property type="match status" value="1"/>
</dbReference>
<dbReference type="EMBL" id="ON970578">
    <property type="protein sequence ID" value="UVK59836.1"/>
    <property type="molecule type" value="Genomic_DNA"/>
</dbReference>
<dbReference type="Proteomes" id="UP001059192">
    <property type="component" value="Segment"/>
</dbReference>
<dbReference type="Pfam" id="PF12850">
    <property type="entry name" value="Metallophos_2"/>
    <property type="match status" value="1"/>
</dbReference>
<evidence type="ECO:0000313" key="2">
    <source>
        <dbReference type="EMBL" id="UVK59836.1"/>
    </source>
</evidence>
<gene>
    <name evidence="2" type="primary">96</name>
    <name evidence="2" type="ORF">SEA_ALEEMILY_96</name>
</gene>
<dbReference type="Gene3D" id="3.60.21.10">
    <property type="match status" value="1"/>
</dbReference>
<sequence>MSRRLYTADLHLGHEKVAGVRGYDSVADHDDAIMAPLLELGKGDQLWILGDLHAGGAAGEEHALDLLAEIDERVELFLVAGNHDRCWPGHRDAHRHTDTYLEVFDSVSAFARFRVNGDPILASHFPYVGDHTEAERYPEFRLRDTGAWLLHGHTHATEAYQPAIHPRQICVSVDAWGRPVTDGEVIAIVAATERGE</sequence>
<name>A0A9E7QCK7_9CAUD</name>
<keyword evidence="3" id="KW-1185">Reference proteome</keyword>
<reference evidence="2" key="1">
    <citation type="submission" date="2022-07" db="EMBL/GenBank/DDBJ databases">
        <authorList>
            <person name="Basulto B.M."/>
            <person name="Goecke B.E."/>
            <person name="Engstrom E.M."/>
            <person name="Moore Y."/>
            <person name="Pitman H.D."/>
            <person name="Schroeder M.D."/>
            <person name="Simpson G.E."/>
            <person name="Welch N."/>
            <person name="Tibbetts T.J."/>
            <person name="Butela K.A."/>
            <person name="Garlena R.A."/>
            <person name="Russell D.A."/>
            <person name="Jacobs-Sera D."/>
            <person name="Hatfull G.F."/>
        </authorList>
    </citation>
    <scope>NUCLEOTIDE SEQUENCE</scope>
</reference>
<organism evidence="2 3">
    <name type="scientific">Gordonia phage Aleemily</name>
    <dbReference type="NCBI Taxonomy" id="2965181"/>
    <lineage>
        <taxon>Viruses</taxon>
        <taxon>Duplodnaviria</taxon>
        <taxon>Heunggongvirae</taxon>
        <taxon>Uroviricota</taxon>
        <taxon>Caudoviricetes</taxon>
        <taxon>Kruegerviridae</taxon>
        <taxon>Cafassovirus</taxon>
        <taxon>Cafassovirus aleemily</taxon>
    </lineage>
</organism>